<comment type="caution">
    <text evidence="1">The sequence shown here is derived from an EMBL/GenBank/DDBJ whole genome shotgun (WGS) entry which is preliminary data.</text>
</comment>
<reference evidence="1" key="1">
    <citation type="journal article" date="2014" name="Front. Microbiol.">
        <title>High frequency of phylogenetically diverse reductive dehalogenase-homologous genes in deep subseafloor sedimentary metagenomes.</title>
        <authorList>
            <person name="Kawai M."/>
            <person name="Futagami T."/>
            <person name="Toyoda A."/>
            <person name="Takaki Y."/>
            <person name="Nishi S."/>
            <person name="Hori S."/>
            <person name="Arai W."/>
            <person name="Tsubouchi T."/>
            <person name="Morono Y."/>
            <person name="Uchiyama I."/>
            <person name="Ito T."/>
            <person name="Fujiyama A."/>
            <person name="Inagaki F."/>
            <person name="Takami H."/>
        </authorList>
    </citation>
    <scope>NUCLEOTIDE SEQUENCE</scope>
    <source>
        <strain evidence="1">Expedition CK06-06</strain>
    </source>
</reference>
<dbReference type="AlphaFoldDB" id="X1KP53"/>
<dbReference type="EMBL" id="BARV01012864">
    <property type="protein sequence ID" value="GAI08862.1"/>
    <property type="molecule type" value="Genomic_DNA"/>
</dbReference>
<organism evidence="1">
    <name type="scientific">marine sediment metagenome</name>
    <dbReference type="NCBI Taxonomy" id="412755"/>
    <lineage>
        <taxon>unclassified sequences</taxon>
        <taxon>metagenomes</taxon>
        <taxon>ecological metagenomes</taxon>
    </lineage>
</organism>
<name>X1KP53_9ZZZZ</name>
<feature type="non-terminal residue" evidence="1">
    <location>
        <position position="1"/>
    </location>
</feature>
<accession>X1KP53</accession>
<protein>
    <recommendedName>
        <fullName evidence="2">CARDB domain-containing protein</fullName>
    </recommendedName>
</protein>
<evidence type="ECO:0000313" key="1">
    <source>
        <dbReference type="EMBL" id="GAI08862.1"/>
    </source>
</evidence>
<feature type="non-terminal residue" evidence="1">
    <location>
        <position position="184"/>
    </location>
</feature>
<gene>
    <name evidence="1" type="ORF">S06H3_23599</name>
</gene>
<evidence type="ECO:0008006" key="2">
    <source>
        <dbReference type="Google" id="ProtNLM"/>
    </source>
</evidence>
<proteinExistence type="predicted"/>
<sequence>RPAIIKAKTGDSIKINFANKGITDIILNASISEQQTTQNTNISVDSSEGLIFSITLTSEEKIVFTNIELDYTSVLSNMYGKYRIPLIIWTKGEIDETQIIENTTLLPASLKFIEKQINEEVGEGEETTIEVKLKNVLSQSIKNIVLTTSWGLIDIIEIEPSKIEELGAGQTAIIDITEIPSAVA</sequence>